<feature type="region of interest" description="Disordered" evidence="1">
    <location>
        <begin position="1"/>
        <end position="141"/>
    </location>
</feature>
<dbReference type="OrthoDB" id="2537769at2759"/>
<dbReference type="VEuPathDB" id="FungiDB:ASPVEDRAFT_55004"/>
<organism evidence="2 3">
    <name type="scientific">Aspergillus versicolor CBS 583.65</name>
    <dbReference type="NCBI Taxonomy" id="1036611"/>
    <lineage>
        <taxon>Eukaryota</taxon>
        <taxon>Fungi</taxon>
        <taxon>Dikarya</taxon>
        <taxon>Ascomycota</taxon>
        <taxon>Pezizomycotina</taxon>
        <taxon>Eurotiomycetes</taxon>
        <taxon>Eurotiomycetidae</taxon>
        <taxon>Eurotiales</taxon>
        <taxon>Aspergillaceae</taxon>
        <taxon>Aspergillus</taxon>
        <taxon>Aspergillus subgen. Nidulantes</taxon>
    </lineage>
</organism>
<gene>
    <name evidence="2" type="ORF">ASPVEDRAFT_55004</name>
</gene>
<evidence type="ECO:0008006" key="4">
    <source>
        <dbReference type="Google" id="ProtNLM"/>
    </source>
</evidence>
<sequence>MPPRSTRAAPAKEAPESAPKRRASARVAGASNAALKKQKYDSSAPDKSVKSTTRKSKYFQKDEAKKPKRNAKRATKPQDDYEDEEPGDSSDADSDFWQPEQSSTAGKEEISQAVKDFENNRATKSDAPGSSEKKDLWREGVKTGLGPGREVFIEKPKARDPGDVPYEDNTLHPNTILFLKDLAKNNERQWLKAHDADYRSSKKDWDTFVETLTEKVTEKDSTIPELPAKDLVFRIHRDIRFSKDPTPYKTHFSAAWSRTGKKGPYAAYYVHCQPGASFVGSGLWHPEADKLALLRDDIDGNSQGLKTVLREHGMRREFFDGIPDDEDKAIEAFVSQNSESALKTKPKGYEYDNKNIQLLRLRSFTIGKRLPDADLLSPDAQDKITALIGIMEPFVMLLTPQIDRGYDSQPTKEEWPCAILTFT</sequence>
<dbReference type="NCBIfam" id="TIGR02453">
    <property type="entry name" value="TIGR02453 family protein"/>
    <property type="match status" value="1"/>
</dbReference>
<dbReference type="RefSeq" id="XP_040670703.1">
    <property type="nucleotide sequence ID" value="XM_040815005.1"/>
</dbReference>
<keyword evidence="3" id="KW-1185">Reference proteome</keyword>
<feature type="compositionally biased region" description="Basic residues" evidence="1">
    <location>
        <begin position="66"/>
        <end position="75"/>
    </location>
</feature>
<feature type="compositionally biased region" description="Basic and acidic residues" evidence="1">
    <location>
        <begin position="106"/>
        <end position="124"/>
    </location>
</feature>
<accession>A0A1L9PTU6</accession>
<dbReference type="STRING" id="1036611.A0A1L9PTU6"/>
<dbReference type="AlphaFoldDB" id="A0A1L9PTU6"/>
<name>A0A1L9PTU6_ASPVE</name>
<proteinExistence type="predicted"/>
<feature type="compositionally biased region" description="Low complexity" evidence="1">
    <location>
        <begin position="25"/>
        <end position="34"/>
    </location>
</feature>
<protein>
    <recommendedName>
        <fullName evidence="4">TIGR02453 family protein</fullName>
    </recommendedName>
</protein>
<dbReference type="GeneID" id="63730516"/>
<evidence type="ECO:0000313" key="2">
    <source>
        <dbReference type="EMBL" id="OJJ04941.1"/>
    </source>
</evidence>
<dbReference type="InterPro" id="IPR012808">
    <property type="entry name" value="CHP02453"/>
</dbReference>
<dbReference type="PANTHER" id="PTHR36452:SF1">
    <property type="entry name" value="DUF2461 DOMAIN-CONTAINING PROTEIN"/>
    <property type="match status" value="1"/>
</dbReference>
<dbReference type="Proteomes" id="UP000184073">
    <property type="component" value="Unassembled WGS sequence"/>
</dbReference>
<dbReference type="PANTHER" id="PTHR36452">
    <property type="entry name" value="CHROMOSOME 12, WHOLE GENOME SHOTGUN SEQUENCE"/>
    <property type="match status" value="1"/>
</dbReference>
<feature type="compositionally biased region" description="Acidic residues" evidence="1">
    <location>
        <begin position="80"/>
        <end position="94"/>
    </location>
</feature>
<feature type="compositionally biased region" description="Basic and acidic residues" evidence="1">
    <location>
        <begin position="131"/>
        <end position="141"/>
    </location>
</feature>
<dbReference type="EMBL" id="KV878132">
    <property type="protein sequence ID" value="OJJ04941.1"/>
    <property type="molecule type" value="Genomic_DNA"/>
</dbReference>
<dbReference type="Pfam" id="PF09365">
    <property type="entry name" value="DUF2461"/>
    <property type="match status" value="1"/>
</dbReference>
<evidence type="ECO:0000256" key="1">
    <source>
        <dbReference type="SAM" id="MobiDB-lite"/>
    </source>
</evidence>
<reference evidence="3" key="1">
    <citation type="journal article" date="2017" name="Genome Biol.">
        <title>Comparative genomics reveals high biological diversity and specific adaptations in the industrially and medically important fungal genus Aspergillus.</title>
        <authorList>
            <person name="de Vries R.P."/>
            <person name="Riley R."/>
            <person name="Wiebenga A."/>
            <person name="Aguilar-Osorio G."/>
            <person name="Amillis S."/>
            <person name="Uchima C.A."/>
            <person name="Anderluh G."/>
            <person name="Asadollahi M."/>
            <person name="Askin M."/>
            <person name="Barry K."/>
            <person name="Battaglia E."/>
            <person name="Bayram O."/>
            <person name="Benocci T."/>
            <person name="Braus-Stromeyer S.A."/>
            <person name="Caldana C."/>
            <person name="Canovas D."/>
            <person name="Cerqueira G.C."/>
            <person name="Chen F."/>
            <person name="Chen W."/>
            <person name="Choi C."/>
            <person name="Clum A."/>
            <person name="Dos Santos R.A."/>
            <person name="Damasio A.R."/>
            <person name="Diallinas G."/>
            <person name="Emri T."/>
            <person name="Fekete E."/>
            <person name="Flipphi M."/>
            <person name="Freyberg S."/>
            <person name="Gallo A."/>
            <person name="Gournas C."/>
            <person name="Habgood R."/>
            <person name="Hainaut M."/>
            <person name="Harispe M.L."/>
            <person name="Henrissat B."/>
            <person name="Hilden K.S."/>
            <person name="Hope R."/>
            <person name="Hossain A."/>
            <person name="Karabika E."/>
            <person name="Karaffa L."/>
            <person name="Karanyi Z."/>
            <person name="Krasevec N."/>
            <person name="Kuo A."/>
            <person name="Kusch H."/>
            <person name="LaButti K."/>
            <person name="Lagendijk E.L."/>
            <person name="Lapidus A."/>
            <person name="Levasseur A."/>
            <person name="Lindquist E."/>
            <person name="Lipzen A."/>
            <person name="Logrieco A.F."/>
            <person name="MacCabe A."/>
            <person name="Maekelae M.R."/>
            <person name="Malavazi I."/>
            <person name="Melin P."/>
            <person name="Meyer V."/>
            <person name="Mielnichuk N."/>
            <person name="Miskei M."/>
            <person name="Molnar A.P."/>
            <person name="Mule G."/>
            <person name="Ngan C.Y."/>
            <person name="Orejas M."/>
            <person name="Orosz E."/>
            <person name="Ouedraogo J.P."/>
            <person name="Overkamp K.M."/>
            <person name="Park H.-S."/>
            <person name="Perrone G."/>
            <person name="Piumi F."/>
            <person name="Punt P.J."/>
            <person name="Ram A.F."/>
            <person name="Ramon A."/>
            <person name="Rauscher S."/>
            <person name="Record E."/>
            <person name="Riano-Pachon D.M."/>
            <person name="Robert V."/>
            <person name="Roehrig J."/>
            <person name="Ruller R."/>
            <person name="Salamov A."/>
            <person name="Salih N.S."/>
            <person name="Samson R.A."/>
            <person name="Sandor E."/>
            <person name="Sanguinetti M."/>
            <person name="Schuetze T."/>
            <person name="Sepcic K."/>
            <person name="Shelest E."/>
            <person name="Sherlock G."/>
            <person name="Sophianopoulou V."/>
            <person name="Squina F.M."/>
            <person name="Sun H."/>
            <person name="Susca A."/>
            <person name="Todd R.B."/>
            <person name="Tsang A."/>
            <person name="Unkles S.E."/>
            <person name="van de Wiele N."/>
            <person name="van Rossen-Uffink D."/>
            <person name="Oliveira J.V."/>
            <person name="Vesth T.C."/>
            <person name="Visser J."/>
            <person name="Yu J.-H."/>
            <person name="Zhou M."/>
            <person name="Andersen M.R."/>
            <person name="Archer D.B."/>
            <person name="Baker S.E."/>
            <person name="Benoit I."/>
            <person name="Brakhage A.A."/>
            <person name="Braus G.H."/>
            <person name="Fischer R."/>
            <person name="Frisvad J.C."/>
            <person name="Goldman G.H."/>
            <person name="Houbraken J."/>
            <person name="Oakley B."/>
            <person name="Pocsi I."/>
            <person name="Scazzocchio C."/>
            <person name="Seiboth B."/>
            <person name="vanKuyk P.A."/>
            <person name="Wortman J."/>
            <person name="Dyer P.S."/>
            <person name="Grigoriev I.V."/>
        </authorList>
    </citation>
    <scope>NUCLEOTIDE SEQUENCE [LARGE SCALE GENOMIC DNA]</scope>
    <source>
        <strain evidence="3">CBS 583.65</strain>
    </source>
</reference>
<evidence type="ECO:0000313" key="3">
    <source>
        <dbReference type="Proteomes" id="UP000184073"/>
    </source>
</evidence>